<comment type="caution">
    <text evidence="1">The sequence shown here is derived from an EMBL/GenBank/DDBJ whole genome shotgun (WGS) entry which is preliminary data.</text>
</comment>
<proteinExistence type="predicted"/>
<accession>A0A9N9PB73</accession>
<reference evidence="1" key="1">
    <citation type="submission" date="2021-06" db="EMBL/GenBank/DDBJ databases">
        <authorList>
            <person name="Kallberg Y."/>
            <person name="Tangrot J."/>
            <person name="Rosling A."/>
        </authorList>
    </citation>
    <scope>NUCLEOTIDE SEQUENCE</scope>
    <source>
        <strain evidence="1">FL966</strain>
    </source>
</reference>
<dbReference type="EMBL" id="CAJVQA010033126">
    <property type="protein sequence ID" value="CAG8804055.1"/>
    <property type="molecule type" value="Genomic_DNA"/>
</dbReference>
<organism evidence="1 2">
    <name type="scientific">Cetraspora pellucida</name>
    <dbReference type="NCBI Taxonomy" id="1433469"/>
    <lineage>
        <taxon>Eukaryota</taxon>
        <taxon>Fungi</taxon>
        <taxon>Fungi incertae sedis</taxon>
        <taxon>Mucoromycota</taxon>
        <taxon>Glomeromycotina</taxon>
        <taxon>Glomeromycetes</taxon>
        <taxon>Diversisporales</taxon>
        <taxon>Gigasporaceae</taxon>
        <taxon>Cetraspora</taxon>
    </lineage>
</organism>
<evidence type="ECO:0000313" key="2">
    <source>
        <dbReference type="Proteomes" id="UP000789759"/>
    </source>
</evidence>
<protein>
    <submittedName>
        <fullName evidence="1">4723_t:CDS:1</fullName>
    </submittedName>
</protein>
<gene>
    <name evidence="1" type="ORF">CPELLU_LOCUS17969</name>
</gene>
<sequence>MNEQKSCNKRSIGVQTTGFFTDQKSFTYLIQGLISRGISHFHMSEKLAFVSGKTEGICRISSADPKLSCVSLYLEYELGKAYVQTPPPSITGYPLFLKSPFSEYKIITGLDESKTKFVDNDNFAIEFVEISDTNEQEHEPSHLFELTELVKSNLNITDLSNEAVARPTSASHSTKTVMTQTKPYVEDTKALTYIAKGIMFQNICSFNWDEKDVFKQGNKKGIIQFVSADQNLSDMTLTCNYKLSKRLYSFMDDLGYPIFIDCSHGRVKTVLTQDKKKILDNWDYKLTFLS</sequence>
<dbReference type="Proteomes" id="UP000789759">
    <property type="component" value="Unassembled WGS sequence"/>
</dbReference>
<evidence type="ECO:0000313" key="1">
    <source>
        <dbReference type="EMBL" id="CAG8804055.1"/>
    </source>
</evidence>
<dbReference type="AlphaFoldDB" id="A0A9N9PB73"/>
<name>A0A9N9PB73_9GLOM</name>
<keyword evidence="2" id="KW-1185">Reference proteome</keyword>
<dbReference type="OrthoDB" id="2408269at2759"/>